<evidence type="ECO:0000313" key="1">
    <source>
        <dbReference type="EMBL" id="NER27380.1"/>
    </source>
</evidence>
<reference evidence="1" key="1">
    <citation type="submission" date="2019-11" db="EMBL/GenBank/DDBJ databases">
        <title>Genomic insights into an expanded diversity of filamentous marine cyanobacteria reveals the extraordinary biosynthetic potential of Moorea and Okeania.</title>
        <authorList>
            <person name="Ferreira Leao T."/>
            <person name="Wang M."/>
            <person name="Moss N."/>
            <person name="Da Silva R."/>
            <person name="Sanders J."/>
            <person name="Nurk S."/>
            <person name="Gurevich A."/>
            <person name="Humphrey G."/>
            <person name="Reher R."/>
            <person name="Zhu Q."/>
            <person name="Belda-Ferre P."/>
            <person name="Glukhov E."/>
            <person name="Rex R."/>
            <person name="Dorrestein P.C."/>
            <person name="Knight R."/>
            <person name="Pevzner P."/>
            <person name="Gerwick W.H."/>
            <person name="Gerwick L."/>
        </authorList>
    </citation>
    <scope>NUCLEOTIDE SEQUENCE</scope>
    <source>
        <strain evidence="1">SIO1C4</strain>
    </source>
</reference>
<comment type="caution">
    <text evidence="1">The sequence shown here is derived from an EMBL/GenBank/DDBJ whole genome shotgun (WGS) entry which is preliminary data.</text>
</comment>
<accession>A0A6B3N6Z4</accession>
<dbReference type="AlphaFoldDB" id="A0A6B3N6Z4"/>
<sequence>MPKGNPHPTQTPGFVVGKFARSDAGKVQLSKKNLQVKLDIDCDQAVRKMSDRSAWLRRVIREALVKEGLL</sequence>
<protein>
    <submittedName>
        <fullName evidence="1">Uncharacterized protein</fullName>
    </submittedName>
</protein>
<gene>
    <name evidence="1" type="ORF">F6J89_07025</name>
</gene>
<dbReference type="EMBL" id="JAAHFQ010000096">
    <property type="protein sequence ID" value="NER27380.1"/>
    <property type="molecule type" value="Genomic_DNA"/>
</dbReference>
<proteinExistence type="predicted"/>
<organism evidence="1">
    <name type="scientific">Symploca sp. SIO1C4</name>
    <dbReference type="NCBI Taxonomy" id="2607765"/>
    <lineage>
        <taxon>Bacteria</taxon>
        <taxon>Bacillati</taxon>
        <taxon>Cyanobacteriota</taxon>
        <taxon>Cyanophyceae</taxon>
        <taxon>Coleofasciculales</taxon>
        <taxon>Coleofasciculaceae</taxon>
        <taxon>Symploca</taxon>
    </lineage>
</organism>
<name>A0A6B3N6Z4_9CYAN</name>